<proteinExistence type="predicted"/>
<dbReference type="InterPro" id="IPR012337">
    <property type="entry name" value="RNaseH-like_sf"/>
</dbReference>
<reference evidence="2" key="1">
    <citation type="journal article" date="2021" name="Int. J. Syst. Evol. Microbiol.">
        <title>Bradyrhizobium septentrionale sp. nov. (sv. septentrionale) and Bradyrhizobium quebecense sp. nov. (sv. septentrionale) associated with legumes native to Canada possess rearranged symbiosis genes and numerous insertion sequences.</title>
        <authorList>
            <person name="Bromfield E.S.P."/>
            <person name="Cloutier S."/>
        </authorList>
    </citation>
    <scope>NUCLEOTIDE SEQUENCE</scope>
    <source>
        <strain evidence="2">5S5</strain>
    </source>
</reference>
<dbReference type="Gene3D" id="3.30.420.10">
    <property type="entry name" value="Ribonuclease H-like superfamily/Ribonuclease H"/>
    <property type="match status" value="1"/>
</dbReference>
<name>A0ABZ2NZJ3_9BRAD</name>
<dbReference type="InterPro" id="IPR036397">
    <property type="entry name" value="RNaseH_sf"/>
</dbReference>
<dbReference type="InterPro" id="IPR053392">
    <property type="entry name" value="Transposase_IS30-like"/>
</dbReference>
<accession>A0ABZ2NZJ3</accession>
<keyword evidence="3" id="KW-1185">Reference proteome</keyword>
<protein>
    <submittedName>
        <fullName evidence="2">IS30 family transposase</fullName>
    </submittedName>
</protein>
<dbReference type="NCBIfam" id="NF033563">
    <property type="entry name" value="transpos_IS30"/>
    <property type="match status" value="1"/>
</dbReference>
<evidence type="ECO:0000313" key="3">
    <source>
        <dbReference type="Proteomes" id="UP001432046"/>
    </source>
</evidence>
<reference evidence="2" key="2">
    <citation type="submission" date="2024-03" db="EMBL/GenBank/DDBJ databases">
        <authorList>
            <person name="Bromfield E.S.P."/>
            <person name="Cloutier S."/>
        </authorList>
    </citation>
    <scope>NUCLEOTIDE SEQUENCE</scope>
    <source>
        <strain evidence="2">5S5</strain>
    </source>
</reference>
<sequence>MHERTSRLLRGIRLASKVARGVARHLVRLFASLPQDLCQTVTFDNGTEFACHTALHRLAIETFFCDPHAPWQKGGIENAIGRMRRFIPRKTDLATLPTRRFHQSINAYNNTPRKCLDFQTPAEAFSQVLHFECESTSRPSPGRRWGWVAIQGVKQRGVITRACG</sequence>
<dbReference type="InterPro" id="IPR001584">
    <property type="entry name" value="Integrase_cat-core"/>
</dbReference>
<gene>
    <name evidence="2" type="ORF">WDK88_43355</name>
</gene>
<dbReference type="Proteomes" id="UP001432046">
    <property type="component" value="Chromosome"/>
</dbReference>
<feature type="domain" description="Integrase catalytic" evidence="1">
    <location>
        <begin position="1"/>
        <end position="129"/>
    </location>
</feature>
<evidence type="ECO:0000313" key="2">
    <source>
        <dbReference type="EMBL" id="WXC79895.1"/>
    </source>
</evidence>
<evidence type="ECO:0000259" key="1">
    <source>
        <dbReference type="PROSITE" id="PS50994"/>
    </source>
</evidence>
<organism evidence="2 3">
    <name type="scientific">Bradyrhizobium septentrionale</name>
    <dbReference type="NCBI Taxonomy" id="1404411"/>
    <lineage>
        <taxon>Bacteria</taxon>
        <taxon>Pseudomonadati</taxon>
        <taxon>Pseudomonadota</taxon>
        <taxon>Alphaproteobacteria</taxon>
        <taxon>Hyphomicrobiales</taxon>
        <taxon>Nitrobacteraceae</taxon>
        <taxon>Bradyrhizobium</taxon>
    </lineage>
</organism>
<dbReference type="PROSITE" id="PS50994">
    <property type="entry name" value="INTEGRASE"/>
    <property type="match status" value="1"/>
</dbReference>
<dbReference type="SUPFAM" id="SSF53098">
    <property type="entry name" value="Ribonuclease H-like"/>
    <property type="match status" value="1"/>
</dbReference>
<dbReference type="EMBL" id="CP147711">
    <property type="protein sequence ID" value="WXC79895.1"/>
    <property type="molecule type" value="Genomic_DNA"/>
</dbReference>
<dbReference type="PANTHER" id="PTHR10948:SF23">
    <property type="entry name" value="TRANSPOSASE INSI FOR INSERTION SEQUENCE ELEMENT IS30A-RELATED"/>
    <property type="match status" value="1"/>
</dbReference>
<dbReference type="InterPro" id="IPR051917">
    <property type="entry name" value="Transposase-Integrase"/>
</dbReference>
<dbReference type="PANTHER" id="PTHR10948">
    <property type="entry name" value="TRANSPOSASE"/>
    <property type="match status" value="1"/>
</dbReference>